<dbReference type="InterPro" id="IPR010131">
    <property type="entry name" value="MdtP/NodT-like"/>
</dbReference>
<dbReference type="Pfam" id="PF02321">
    <property type="entry name" value="OEP"/>
    <property type="match status" value="2"/>
</dbReference>
<reference evidence="10 11" key="1">
    <citation type="submission" date="2020-11" db="EMBL/GenBank/DDBJ databases">
        <title>Pseudomonas fulva producing VIM-24.</title>
        <authorList>
            <person name="Liu S."/>
        </authorList>
    </citation>
    <scope>NUCLEOTIDE SEQUENCE [LARGE SCALE GENOMIC DNA]</scope>
    <source>
        <strain evidence="10 11">ZDHY414</strain>
    </source>
</reference>
<evidence type="ECO:0000256" key="3">
    <source>
        <dbReference type="ARBA" id="ARBA00022692"/>
    </source>
</evidence>
<evidence type="ECO:0000256" key="1">
    <source>
        <dbReference type="ARBA" id="ARBA00007613"/>
    </source>
</evidence>
<feature type="region of interest" description="Disordered" evidence="9">
    <location>
        <begin position="49"/>
        <end position="70"/>
    </location>
</feature>
<comment type="similarity">
    <text evidence="1 8">Belongs to the outer membrane factor (OMF) (TC 1.B.17) family.</text>
</comment>
<evidence type="ECO:0000256" key="7">
    <source>
        <dbReference type="ARBA" id="ARBA00023288"/>
    </source>
</evidence>
<evidence type="ECO:0000313" key="10">
    <source>
        <dbReference type="EMBL" id="QPH49974.1"/>
    </source>
</evidence>
<dbReference type="EMBL" id="CP064946">
    <property type="protein sequence ID" value="QPH49974.1"/>
    <property type="molecule type" value="Genomic_DNA"/>
</dbReference>
<accession>A0A7S9LIX3</accession>
<evidence type="ECO:0000256" key="2">
    <source>
        <dbReference type="ARBA" id="ARBA00022452"/>
    </source>
</evidence>
<dbReference type="AlphaFoldDB" id="A0A7S9LIX3"/>
<proteinExistence type="inferred from homology"/>
<dbReference type="PANTHER" id="PTHR30203">
    <property type="entry name" value="OUTER MEMBRANE CATION EFFLUX PROTEIN"/>
    <property type="match status" value="1"/>
</dbReference>
<feature type="region of interest" description="Disordered" evidence="9">
    <location>
        <begin position="128"/>
        <end position="150"/>
    </location>
</feature>
<dbReference type="NCBIfam" id="TIGR01845">
    <property type="entry name" value="outer_NodT"/>
    <property type="match status" value="1"/>
</dbReference>
<feature type="region of interest" description="Disordered" evidence="9">
    <location>
        <begin position="1"/>
        <end position="23"/>
    </location>
</feature>
<keyword evidence="2 8" id="KW-1134">Transmembrane beta strand</keyword>
<evidence type="ECO:0000256" key="4">
    <source>
        <dbReference type="ARBA" id="ARBA00023136"/>
    </source>
</evidence>
<comment type="subcellular location">
    <subcellularLocation>
        <location evidence="8">Cell outer membrane</location>
        <topology evidence="8">Lipid-anchor</topology>
    </subcellularLocation>
</comment>
<dbReference type="GO" id="GO:0015562">
    <property type="term" value="F:efflux transmembrane transporter activity"/>
    <property type="evidence" value="ECO:0007669"/>
    <property type="project" value="InterPro"/>
</dbReference>
<name>A0A7S9LIX3_9PSED</name>
<evidence type="ECO:0000256" key="6">
    <source>
        <dbReference type="ARBA" id="ARBA00023237"/>
    </source>
</evidence>
<dbReference type="SUPFAM" id="SSF56954">
    <property type="entry name" value="Outer membrane efflux proteins (OEP)"/>
    <property type="match status" value="1"/>
</dbReference>
<keyword evidence="5 8" id="KW-0564">Palmitate</keyword>
<evidence type="ECO:0000256" key="8">
    <source>
        <dbReference type="RuleBase" id="RU362097"/>
    </source>
</evidence>
<organism evidence="10 11">
    <name type="scientific">Pseudomonas fulva</name>
    <dbReference type="NCBI Taxonomy" id="47880"/>
    <lineage>
        <taxon>Bacteria</taxon>
        <taxon>Pseudomonadati</taxon>
        <taxon>Pseudomonadota</taxon>
        <taxon>Gammaproteobacteria</taxon>
        <taxon>Pseudomonadales</taxon>
        <taxon>Pseudomonadaceae</taxon>
        <taxon>Pseudomonas</taxon>
    </lineage>
</organism>
<dbReference type="InterPro" id="IPR003423">
    <property type="entry name" value="OMP_efflux"/>
</dbReference>
<keyword evidence="3 8" id="KW-0812">Transmembrane</keyword>
<dbReference type="Proteomes" id="UP000594430">
    <property type="component" value="Chromosome"/>
</dbReference>
<keyword evidence="4 8" id="KW-0472">Membrane</keyword>
<evidence type="ECO:0000256" key="5">
    <source>
        <dbReference type="ARBA" id="ARBA00023139"/>
    </source>
</evidence>
<dbReference type="PANTHER" id="PTHR30203:SF25">
    <property type="entry name" value="OUTER MEMBRANE PROTEIN-RELATED"/>
    <property type="match status" value="1"/>
</dbReference>
<evidence type="ECO:0000313" key="11">
    <source>
        <dbReference type="Proteomes" id="UP000594430"/>
    </source>
</evidence>
<sequence length="502" mass="54807">MNIAHAQSPAPARPQVVSSSRPVTRFRTKTPAAVLLAALLTGCTLGPDFQRPDAQAPQQWDPLQGEHAPSQPVAEPIQLRWWDSFHDPRLSALIEQVATRNLDLQIASARLLQSRALRSTVAADQQPSVDANAGYSRARNSAEGLSDPSGNAGKSAFNLWQGDLVAGWELDVWGRVRRQVEAADASVEVAENDRNGVLLALLAETAGDYIQLRAVQHTLQVTEDNLKVARHSLELSEDRQAEGVATRLDVAQANAQVALIESRLPTLQARRDDLINALSLLAAEPPRSLQDSLLQAGELPDPQQTFAIGVPSELAERRPDIRQAQARLHAATASIGVAKADFYPRIRLSGNVGFQAMQLADFGAWDSRRFAFGPQLSLPIFEGGRLKGTLALRQAQQQEAALNYRKVVLGAWHEIDDVLRLYNASQLRRDRLAEAVRQNRIALETAQRQYVEGAVDFLNVLTVQSALLASEEQWIDSAAAVSQALLGLYKALGGGWQAFDKV</sequence>
<keyword evidence="6" id="KW-0998">Cell outer membrane</keyword>
<dbReference type="Gene3D" id="1.20.1600.10">
    <property type="entry name" value="Outer membrane efflux proteins (OEP)"/>
    <property type="match status" value="1"/>
</dbReference>
<gene>
    <name evidence="10" type="ORF">IZU98_04385</name>
</gene>
<evidence type="ECO:0000256" key="9">
    <source>
        <dbReference type="SAM" id="MobiDB-lite"/>
    </source>
</evidence>
<dbReference type="GO" id="GO:0009279">
    <property type="term" value="C:cell outer membrane"/>
    <property type="evidence" value="ECO:0007669"/>
    <property type="project" value="UniProtKB-SubCell"/>
</dbReference>
<dbReference type="RefSeq" id="WP_125921923.1">
    <property type="nucleotide sequence ID" value="NZ_BQHM01000010.1"/>
</dbReference>
<protein>
    <submittedName>
        <fullName evidence="10">Efflux transporter outer membrane subunit</fullName>
    </submittedName>
</protein>
<keyword evidence="7 8" id="KW-0449">Lipoprotein</keyword>
<dbReference type="Gene3D" id="2.20.200.10">
    <property type="entry name" value="Outer membrane efflux proteins (OEP)"/>
    <property type="match status" value="1"/>
</dbReference>